<keyword evidence="15" id="KW-1185">Reference proteome</keyword>
<accession>A0A402BJB0</accession>
<evidence type="ECO:0000256" key="2">
    <source>
        <dbReference type="ARBA" id="ARBA00009054"/>
    </source>
</evidence>
<dbReference type="EMBL" id="BIFT01000002">
    <property type="protein sequence ID" value="GCE31431.1"/>
    <property type="molecule type" value="Genomic_DNA"/>
</dbReference>
<comment type="subunit">
    <text evidence="3 10">Homodimer.</text>
</comment>
<dbReference type="GO" id="GO:0000774">
    <property type="term" value="F:adenyl-nucleotide exchange factor activity"/>
    <property type="evidence" value="ECO:0007669"/>
    <property type="project" value="InterPro"/>
</dbReference>
<comment type="caution">
    <text evidence="14">The sequence shown here is derived from an EMBL/GenBank/DDBJ whole genome shotgun (WGS) entry which is preliminary data.</text>
</comment>
<evidence type="ECO:0000256" key="6">
    <source>
        <dbReference type="ARBA" id="ARBA00023186"/>
    </source>
</evidence>
<dbReference type="FunFam" id="2.30.22.10:FF:000001">
    <property type="entry name" value="Protein GrpE"/>
    <property type="match status" value="1"/>
</dbReference>
<dbReference type="CDD" id="cd00446">
    <property type="entry name" value="GrpE"/>
    <property type="match status" value="1"/>
</dbReference>
<evidence type="ECO:0000256" key="4">
    <source>
        <dbReference type="ARBA" id="ARBA00022490"/>
    </source>
</evidence>
<gene>
    <name evidence="10" type="primary">grpE</name>
    <name evidence="14" type="ORF">KDA_69150</name>
</gene>
<name>A0A402BJB0_9CHLR</name>
<evidence type="ECO:0000256" key="13">
    <source>
        <dbReference type="SAM" id="MobiDB-lite"/>
    </source>
</evidence>
<dbReference type="InterPro" id="IPR013805">
    <property type="entry name" value="GrpE_CC"/>
</dbReference>
<dbReference type="PROSITE" id="PS01071">
    <property type="entry name" value="GRPE"/>
    <property type="match status" value="1"/>
</dbReference>
<keyword evidence="6 10" id="KW-0143">Chaperone</keyword>
<evidence type="ECO:0000256" key="1">
    <source>
        <dbReference type="ARBA" id="ARBA00004496"/>
    </source>
</evidence>
<evidence type="ECO:0000256" key="5">
    <source>
        <dbReference type="ARBA" id="ARBA00023016"/>
    </source>
</evidence>
<comment type="subcellular location">
    <subcellularLocation>
        <location evidence="1 10">Cytoplasm</location>
    </subcellularLocation>
</comment>
<feature type="region of interest" description="Disordered" evidence="13">
    <location>
        <begin position="1"/>
        <end position="43"/>
    </location>
</feature>
<evidence type="ECO:0000256" key="9">
    <source>
        <dbReference type="ARBA" id="ARBA00076414"/>
    </source>
</evidence>
<dbReference type="GO" id="GO:0051087">
    <property type="term" value="F:protein-folding chaperone binding"/>
    <property type="evidence" value="ECO:0007669"/>
    <property type="project" value="InterPro"/>
</dbReference>
<comment type="function">
    <text evidence="7 10 11">Participates actively in the response to hyperosmotic and heat shock by preventing the aggregation of stress-denatured proteins, in association with DnaK and GrpE. It is the nucleotide exchange factor for DnaK and may function as a thermosensor. Unfolded proteins bind initially to DnaJ; upon interaction with the DnaJ-bound protein, DnaK hydrolyzes its bound ATP, resulting in the formation of a stable complex. GrpE releases ADP from DnaK; ATP binding to DnaK triggers the release of the substrate protein, thus completing the reaction cycle. Several rounds of ATP-dependent interactions between DnaJ, DnaK and GrpE are required for fully efficient folding.</text>
</comment>
<dbReference type="Gene3D" id="3.90.20.20">
    <property type="match status" value="1"/>
</dbReference>
<dbReference type="Gene3D" id="2.30.22.10">
    <property type="entry name" value="Head domain of nucleotide exchange factor GrpE"/>
    <property type="match status" value="1"/>
</dbReference>
<dbReference type="SUPFAM" id="SSF51064">
    <property type="entry name" value="Head domain of nucleotide exchange factor GrpE"/>
    <property type="match status" value="1"/>
</dbReference>
<evidence type="ECO:0000256" key="10">
    <source>
        <dbReference type="HAMAP-Rule" id="MF_01151"/>
    </source>
</evidence>
<reference evidence="15" key="1">
    <citation type="submission" date="2018-12" db="EMBL/GenBank/DDBJ databases">
        <title>Tengunoibacter tsumagoiensis gen. nov., sp. nov., Dictyobacter kobayashii sp. nov., D. alpinus sp. nov., and D. joshuensis sp. nov. and description of Dictyobacteraceae fam. nov. within the order Ktedonobacterales isolated from Tengu-no-mugimeshi.</title>
        <authorList>
            <person name="Wang C.M."/>
            <person name="Zheng Y."/>
            <person name="Sakai Y."/>
            <person name="Toyoda A."/>
            <person name="Minakuchi Y."/>
            <person name="Abe K."/>
            <person name="Yokota A."/>
            <person name="Yabe S."/>
        </authorList>
    </citation>
    <scope>NUCLEOTIDE SEQUENCE [LARGE SCALE GENOMIC DNA]</scope>
    <source>
        <strain evidence="15">Uno16</strain>
    </source>
</reference>
<keyword evidence="5 10" id="KW-0346">Stress response</keyword>
<organism evidence="14 15">
    <name type="scientific">Dictyobacter alpinus</name>
    <dbReference type="NCBI Taxonomy" id="2014873"/>
    <lineage>
        <taxon>Bacteria</taxon>
        <taxon>Bacillati</taxon>
        <taxon>Chloroflexota</taxon>
        <taxon>Ktedonobacteria</taxon>
        <taxon>Ktedonobacterales</taxon>
        <taxon>Dictyobacteraceae</taxon>
        <taxon>Dictyobacter</taxon>
    </lineage>
</organism>
<feature type="compositionally biased region" description="Basic and acidic residues" evidence="13">
    <location>
        <begin position="7"/>
        <end position="21"/>
    </location>
</feature>
<evidence type="ECO:0000256" key="11">
    <source>
        <dbReference type="RuleBase" id="RU000639"/>
    </source>
</evidence>
<evidence type="ECO:0000313" key="14">
    <source>
        <dbReference type="EMBL" id="GCE31431.1"/>
    </source>
</evidence>
<dbReference type="SUPFAM" id="SSF58014">
    <property type="entry name" value="Coiled-coil domain of nucleotide exchange factor GrpE"/>
    <property type="match status" value="1"/>
</dbReference>
<evidence type="ECO:0000313" key="15">
    <source>
        <dbReference type="Proteomes" id="UP000287171"/>
    </source>
</evidence>
<dbReference type="Pfam" id="PF01025">
    <property type="entry name" value="GrpE"/>
    <property type="match status" value="1"/>
</dbReference>
<evidence type="ECO:0000256" key="8">
    <source>
        <dbReference type="ARBA" id="ARBA00072274"/>
    </source>
</evidence>
<dbReference type="HAMAP" id="MF_01151">
    <property type="entry name" value="GrpE"/>
    <property type="match status" value="1"/>
</dbReference>
<dbReference type="InterPro" id="IPR009012">
    <property type="entry name" value="GrpE_head"/>
</dbReference>
<sequence>MQNSDAEQPKETDVQDEKLTEETAGEEEINAAPDAVSEQLAAEQQKSAEYLDLLQRTQADFANFKRRTRQEMADTRTNAQAALIERLLPVLDDLGRVMASAPPELADHSWAQGVMLASRQLSNTLEQLGLKELGVPGEPFDPYKHEALLRAPSTEYPEDTIVQVVRPGYSMGERILRPAQVFVSSGPVDQA</sequence>
<evidence type="ECO:0000256" key="7">
    <source>
        <dbReference type="ARBA" id="ARBA00053401"/>
    </source>
</evidence>
<dbReference type="GO" id="GO:0051082">
    <property type="term" value="F:unfolded protein binding"/>
    <property type="evidence" value="ECO:0007669"/>
    <property type="project" value="TreeGrafter"/>
</dbReference>
<proteinExistence type="inferred from homology"/>
<dbReference type="PRINTS" id="PR00773">
    <property type="entry name" value="GRPEPROTEIN"/>
</dbReference>
<dbReference type="PANTHER" id="PTHR21237:SF23">
    <property type="entry name" value="GRPE PROTEIN HOMOLOG, MITOCHONDRIAL"/>
    <property type="match status" value="1"/>
</dbReference>
<dbReference type="AlphaFoldDB" id="A0A402BJB0"/>
<dbReference type="GO" id="GO:0042803">
    <property type="term" value="F:protein homodimerization activity"/>
    <property type="evidence" value="ECO:0007669"/>
    <property type="project" value="InterPro"/>
</dbReference>
<evidence type="ECO:0000256" key="12">
    <source>
        <dbReference type="RuleBase" id="RU004478"/>
    </source>
</evidence>
<dbReference type="RefSeq" id="WP_126631402.1">
    <property type="nucleotide sequence ID" value="NZ_BIFT01000002.1"/>
</dbReference>
<dbReference type="PANTHER" id="PTHR21237">
    <property type="entry name" value="GRPE PROTEIN"/>
    <property type="match status" value="1"/>
</dbReference>
<comment type="similarity">
    <text evidence="2 10 12">Belongs to the GrpE family.</text>
</comment>
<evidence type="ECO:0000256" key="3">
    <source>
        <dbReference type="ARBA" id="ARBA00011738"/>
    </source>
</evidence>
<protein>
    <recommendedName>
        <fullName evidence="8 10">Protein GrpE</fullName>
    </recommendedName>
    <alternativeName>
        <fullName evidence="9 10">HSP-70 cofactor</fullName>
    </alternativeName>
</protein>
<dbReference type="GO" id="GO:0006457">
    <property type="term" value="P:protein folding"/>
    <property type="evidence" value="ECO:0007669"/>
    <property type="project" value="InterPro"/>
</dbReference>
<dbReference type="GO" id="GO:0005737">
    <property type="term" value="C:cytoplasm"/>
    <property type="evidence" value="ECO:0007669"/>
    <property type="project" value="UniProtKB-SubCell"/>
</dbReference>
<dbReference type="InterPro" id="IPR000740">
    <property type="entry name" value="GrpE"/>
</dbReference>
<dbReference type="Proteomes" id="UP000287171">
    <property type="component" value="Unassembled WGS sequence"/>
</dbReference>
<dbReference type="OrthoDB" id="9812586at2"/>
<keyword evidence="4 10" id="KW-0963">Cytoplasm</keyword>